<dbReference type="Proteomes" id="UP000021816">
    <property type="component" value="Unassembled WGS sequence"/>
</dbReference>
<gene>
    <name evidence="1" type="ORF">AW10_03271</name>
</gene>
<reference evidence="1 2" key="1">
    <citation type="submission" date="2014-02" db="EMBL/GenBank/DDBJ databases">
        <title>Expanding our view of genomic diversity in Candidatus Accumulibacter clades.</title>
        <authorList>
            <person name="Skennerton C.T."/>
            <person name="Barr J.J."/>
            <person name="Slater F.R."/>
            <person name="Bond P.L."/>
            <person name="Tyson G.W."/>
        </authorList>
    </citation>
    <scope>NUCLEOTIDE SEQUENCE [LARGE SCALE GENOMIC DNA]</scope>
    <source>
        <strain evidence="2">BA-92</strain>
    </source>
</reference>
<dbReference type="PATRIC" id="fig|1454003.3.peg.3330"/>
<proteinExistence type="predicted"/>
<accession>A0A011N6E5</accession>
<organism evidence="1 2">
    <name type="scientific">Candidatus Accumulibacter appositus</name>
    <dbReference type="NCBI Taxonomy" id="1454003"/>
    <lineage>
        <taxon>Bacteria</taxon>
        <taxon>Pseudomonadati</taxon>
        <taxon>Pseudomonadota</taxon>
        <taxon>Betaproteobacteria</taxon>
        <taxon>Candidatus Accumulibacter</taxon>
    </lineage>
</organism>
<evidence type="ECO:0000313" key="2">
    <source>
        <dbReference type="Proteomes" id="UP000021816"/>
    </source>
</evidence>
<sequence length="154" mass="17415">MYIVDDPTLALITRFLGDLAPQGGADEEFFRRQLAAVEAYVERFPEGERDTRALEWVEANAMHYRQQWQKQAAVSAFASRRCADCPLAGGHQDKPCAIHRRWLKLLERYAADELSSHDYVEMSLALLNAHKTWLKVTRCHEPAESTGSPTLVAG</sequence>
<comment type="caution">
    <text evidence="1">The sequence shown here is derived from an EMBL/GenBank/DDBJ whole genome shotgun (WGS) entry which is preliminary data.</text>
</comment>
<dbReference type="EMBL" id="JEMX01000078">
    <property type="protein sequence ID" value="EXI78188.1"/>
    <property type="molecule type" value="Genomic_DNA"/>
</dbReference>
<name>A0A011N6E5_9PROT</name>
<dbReference type="AlphaFoldDB" id="A0A011N6E5"/>
<protein>
    <submittedName>
        <fullName evidence="1">Uncharacterized protein</fullName>
    </submittedName>
</protein>
<evidence type="ECO:0000313" key="1">
    <source>
        <dbReference type="EMBL" id="EXI78188.1"/>
    </source>
</evidence>